<dbReference type="Proteomes" id="UP001152747">
    <property type="component" value="Unassembled WGS sequence"/>
</dbReference>
<evidence type="ECO:0000256" key="4">
    <source>
        <dbReference type="SAM" id="Phobius"/>
    </source>
</evidence>
<evidence type="ECO:0000256" key="2">
    <source>
        <dbReference type="ARBA" id="ARBA00023140"/>
    </source>
</evidence>
<protein>
    <submittedName>
        <fullName evidence="5">Uncharacterized protein</fullName>
    </submittedName>
</protein>
<sequence length="209" mass="23488">MPNNNTITIDHLTNVLGTYGGRDKALRSMAFYLQLRSTASQNQSKELLALAKQMSSARLVLRQFNHPSMFKACRNVIAALKSGRIGDPVEFFTGSAVTIIYTFYGILEMIAWLSDAKILSFDAARLYRYCLYLWLLALINGIIRQIRIISNKGIEKSKEDLLTLVGLSSDFISGFNSLPFKILWAGKLSLRQSATFSLIASIIGFYKLW</sequence>
<accession>A0A9P1I3P1</accession>
<evidence type="ECO:0000313" key="6">
    <source>
        <dbReference type="Proteomes" id="UP001152747"/>
    </source>
</evidence>
<proteinExistence type="predicted"/>
<keyword evidence="1 4" id="KW-0472">Membrane</keyword>
<dbReference type="OrthoDB" id="10005898at2759"/>
<keyword evidence="4" id="KW-0812">Transmembrane</keyword>
<dbReference type="GO" id="GO:0016559">
    <property type="term" value="P:peroxisome fission"/>
    <property type="evidence" value="ECO:0007669"/>
    <property type="project" value="InterPro"/>
</dbReference>
<comment type="caution">
    <text evidence="5">The sequence shown here is derived from an EMBL/GenBank/DDBJ whole genome shotgun (WGS) entry which is preliminary data.</text>
</comment>
<reference evidence="5" key="1">
    <citation type="submission" date="2022-11" db="EMBL/GenBank/DDBJ databases">
        <authorList>
            <person name="Kikuchi T."/>
        </authorList>
    </citation>
    <scope>NUCLEOTIDE SEQUENCE</scope>
    <source>
        <strain evidence="5">PS1010</strain>
    </source>
</reference>
<evidence type="ECO:0000313" key="5">
    <source>
        <dbReference type="EMBL" id="CAI5438176.1"/>
    </source>
</evidence>
<feature type="transmembrane region" description="Helical" evidence="4">
    <location>
        <begin position="126"/>
        <end position="143"/>
    </location>
</feature>
<dbReference type="InterPro" id="IPR026510">
    <property type="entry name" value="PEX11C_met"/>
</dbReference>
<dbReference type="Pfam" id="PF05648">
    <property type="entry name" value="PEX11"/>
    <property type="match status" value="1"/>
</dbReference>
<evidence type="ECO:0000256" key="3">
    <source>
        <dbReference type="ARBA" id="ARBA00046271"/>
    </source>
</evidence>
<dbReference type="GO" id="GO:0005778">
    <property type="term" value="C:peroxisomal membrane"/>
    <property type="evidence" value="ECO:0007669"/>
    <property type="project" value="UniProtKB-SubCell"/>
</dbReference>
<dbReference type="InterPro" id="IPR008733">
    <property type="entry name" value="PEX11"/>
</dbReference>
<evidence type="ECO:0000256" key="1">
    <source>
        <dbReference type="ARBA" id="ARBA00023136"/>
    </source>
</evidence>
<keyword evidence="6" id="KW-1185">Reference proteome</keyword>
<dbReference type="PANTHER" id="PTHR20990:SF1">
    <property type="entry name" value="PEROXISOMAL MEMBRANE PROTEIN 11C"/>
    <property type="match status" value="1"/>
</dbReference>
<keyword evidence="4" id="KW-1133">Transmembrane helix</keyword>
<gene>
    <name evidence="5" type="ORF">CAMP_LOCUS813</name>
</gene>
<feature type="transmembrane region" description="Helical" evidence="4">
    <location>
        <begin position="91"/>
        <end position="114"/>
    </location>
</feature>
<comment type="subcellular location">
    <subcellularLocation>
        <location evidence="3">Peroxisome membrane</location>
    </subcellularLocation>
</comment>
<keyword evidence="2" id="KW-0576">Peroxisome</keyword>
<dbReference type="PANTHER" id="PTHR20990">
    <property type="entry name" value="PEROXISOMAL BIOGENESIS FACTOR 11"/>
    <property type="match status" value="1"/>
</dbReference>
<dbReference type="EMBL" id="CANHGI010000001">
    <property type="protein sequence ID" value="CAI5438176.1"/>
    <property type="molecule type" value="Genomic_DNA"/>
</dbReference>
<name>A0A9P1I3P1_9PELO</name>
<organism evidence="5 6">
    <name type="scientific">Caenorhabditis angaria</name>
    <dbReference type="NCBI Taxonomy" id="860376"/>
    <lineage>
        <taxon>Eukaryota</taxon>
        <taxon>Metazoa</taxon>
        <taxon>Ecdysozoa</taxon>
        <taxon>Nematoda</taxon>
        <taxon>Chromadorea</taxon>
        <taxon>Rhabditida</taxon>
        <taxon>Rhabditina</taxon>
        <taxon>Rhabditomorpha</taxon>
        <taxon>Rhabditoidea</taxon>
        <taxon>Rhabditidae</taxon>
        <taxon>Peloderinae</taxon>
        <taxon>Caenorhabditis</taxon>
    </lineage>
</organism>
<dbReference type="AlphaFoldDB" id="A0A9P1I3P1"/>